<protein>
    <submittedName>
        <fullName evidence="1">Uncharacterized protein</fullName>
    </submittedName>
</protein>
<dbReference type="EMBL" id="AP018216">
    <property type="protein sequence ID" value="BAY72227.1"/>
    <property type="molecule type" value="Genomic_DNA"/>
</dbReference>
<accession>A0A1Z4KTE0</accession>
<dbReference type="Proteomes" id="UP000217507">
    <property type="component" value="Chromosome"/>
</dbReference>
<dbReference type="AlphaFoldDB" id="A0A1Z4KTE0"/>
<gene>
    <name evidence="1" type="ORF">NIES23_50510</name>
</gene>
<sequence length="39" mass="4285">MNPDKPQYSDKIIGGKAILIKGLSITVVRNTKKQSKNTV</sequence>
<organism evidence="1 2">
    <name type="scientific">Trichormus variabilis NIES-23</name>
    <dbReference type="NCBI Taxonomy" id="1973479"/>
    <lineage>
        <taxon>Bacteria</taxon>
        <taxon>Bacillati</taxon>
        <taxon>Cyanobacteriota</taxon>
        <taxon>Cyanophyceae</taxon>
        <taxon>Nostocales</taxon>
        <taxon>Nostocaceae</taxon>
        <taxon>Trichormus</taxon>
    </lineage>
</organism>
<evidence type="ECO:0000313" key="2">
    <source>
        <dbReference type="Proteomes" id="UP000217507"/>
    </source>
</evidence>
<reference evidence="1 2" key="1">
    <citation type="submission" date="2017-06" db="EMBL/GenBank/DDBJ databases">
        <title>Genome sequencing of cyanobaciteial culture collection at National Institute for Environmental Studies (NIES).</title>
        <authorList>
            <person name="Hirose Y."/>
            <person name="Shimura Y."/>
            <person name="Fujisawa T."/>
            <person name="Nakamura Y."/>
            <person name="Kawachi M."/>
        </authorList>
    </citation>
    <scope>NUCLEOTIDE SEQUENCE [LARGE SCALE GENOMIC DNA]</scope>
    <source>
        <strain evidence="1 2">NIES-23</strain>
    </source>
</reference>
<name>A0A1Z4KTE0_ANAVA</name>
<proteinExistence type="predicted"/>
<evidence type="ECO:0000313" key="1">
    <source>
        <dbReference type="EMBL" id="BAY72227.1"/>
    </source>
</evidence>